<evidence type="ECO:0000259" key="8">
    <source>
        <dbReference type="Pfam" id="PF01895"/>
    </source>
</evidence>
<dbReference type="KEGG" id="mig:Metig_0283"/>
<dbReference type="HOGENOM" id="CLU_078518_3_0_2"/>
<sequence>MTREAFYTKLEEIEEDVLKMGELCAKATTNAVKAFLDNDKELAKKIRKEDDEIDKMEIDIEEKCISLIALQHPVASDLREILTIIKIISKLEKVGDNASKIAKIVLKSELNIKRENEILNIMVDYLESMLRDALIAFKTKNEALAREVYNRDKKIDKLYEQLYREMISYMIENPKNITMATETIFVAKYLERNGNIIASIGDRVVYMITGERIKEEELEEKLEKDKNN</sequence>
<evidence type="ECO:0000313" key="9">
    <source>
        <dbReference type="EMBL" id="AEF95839.1"/>
    </source>
</evidence>
<comment type="similarity">
    <text evidence="2 7">Belongs to the PhoU family.</text>
</comment>
<dbReference type="OrthoDB" id="7738at2157"/>
<dbReference type="PIRSF" id="PIRSF003107">
    <property type="entry name" value="PhoU"/>
    <property type="match status" value="1"/>
</dbReference>
<dbReference type="PANTHER" id="PTHR42930:SF3">
    <property type="entry name" value="PHOSPHATE-SPECIFIC TRANSPORT SYSTEM ACCESSORY PROTEIN PHOU"/>
    <property type="match status" value="1"/>
</dbReference>
<dbReference type="GeneID" id="10643118"/>
<evidence type="ECO:0000256" key="7">
    <source>
        <dbReference type="PIRNR" id="PIRNR003107"/>
    </source>
</evidence>
<comment type="function">
    <text evidence="7">Plays a role in the regulation of phosphate uptake.</text>
</comment>
<dbReference type="GO" id="GO:0006817">
    <property type="term" value="P:phosphate ion transport"/>
    <property type="evidence" value="ECO:0007669"/>
    <property type="project" value="UniProtKB-KW"/>
</dbReference>
<comment type="subcellular location">
    <subcellularLocation>
        <location evidence="1 7">Cytoplasm</location>
    </subcellularLocation>
</comment>
<evidence type="ECO:0000313" key="10">
    <source>
        <dbReference type="Proteomes" id="UP000009227"/>
    </source>
</evidence>
<dbReference type="GO" id="GO:0030643">
    <property type="term" value="P:intracellular phosphate ion homeostasis"/>
    <property type="evidence" value="ECO:0007669"/>
    <property type="project" value="InterPro"/>
</dbReference>
<dbReference type="Proteomes" id="UP000009227">
    <property type="component" value="Chromosome"/>
</dbReference>
<name>F6BAM5_METIK</name>
<dbReference type="STRING" id="880724.Metig_0283"/>
<evidence type="ECO:0000256" key="1">
    <source>
        <dbReference type="ARBA" id="ARBA00004496"/>
    </source>
</evidence>
<dbReference type="Gene3D" id="1.20.58.220">
    <property type="entry name" value="Phosphate transport system protein phou homolog 2, domain 2"/>
    <property type="match status" value="2"/>
</dbReference>
<dbReference type="GO" id="GO:0045936">
    <property type="term" value="P:negative regulation of phosphate metabolic process"/>
    <property type="evidence" value="ECO:0007669"/>
    <property type="project" value="InterPro"/>
</dbReference>
<reference evidence="9 10" key="1">
    <citation type="submission" date="2011-05" db="EMBL/GenBank/DDBJ databases">
        <title>Complete sequence of Methanotorris igneus Kol 5.</title>
        <authorList>
            <consortium name="US DOE Joint Genome Institute"/>
            <person name="Lucas S."/>
            <person name="Han J."/>
            <person name="Lapidus A."/>
            <person name="Cheng J.-F."/>
            <person name="Goodwin L."/>
            <person name="Pitluck S."/>
            <person name="Peters L."/>
            <person name="Mikhailova N."/>
            <person name="Chertkov O."/>
            <person name="Han C."/>
            <person name="Tapia R."/>
            <person name="Land M."/>
            <person name="Hauser L."/>
            <person name="Kyrpides N."/>
            <person name="Ivanova N."/>
            <person name="Pagani I."/>
            <person name="Sieprawska-Lupa M."/>
            <person name="Whitman W."/>
            <person name="Woyke T."/>
        </authorList>
    </citation>
    <scope>NUCLEOTIDE SEQUENCE [LARGE SCALE GENOMIC DNA]</scope>
    <source>
        <strain evidence="10">DSM 5666 / JCM 11834 / Kol 5</strain>
    </source>
</reference>
<dbReference type="InterPro" id="IPR026022">
    <property type="entry name" value="PhoU_dom"/>
</dbReference>
<dbReference type="FunFam" id="1.20.58.220:FF:000004">
    <property type="entry name" value="Phosphate-specific transport system accessory protein PhoU"/>
    <property type="match status" value="1"/>
</dbReference>
<protein>
    <recommendedName>
        <fullName evidence="7">Phosphate-specific transport system accessory protein PhoU</fullName>
    </recommendedName>
</protein>
<dbReference type="SUPFAM" id="SSF109755">
    <property type="entry name" value="PhoU-like"/>
    <property type="match status" value="1"/>
</dbReference>
<dbReference type="AlphaFoldDB" id="F6BAM5"/>
<dbReference type="EMBL" id="CP002737">
    <property type="protein sequence ID" value="AEF95839.1"/>
    <property type="molecule type" value="Genomic_DNA"/>
</dbReference>
<proteinExistence type="inferred from homology"/>
<evidence type="ECO:0000256" key="3">
    <source>
        <dbReference type="ARBA" id="ARBA00011738"/>
    </source>
</evidence>
<dbReference type="NCBIfam" id="TIGR02135">
    <property type="entry name" value="phoU_full"/>
    <property type="match status" value="1"/>
</dbReference>
<feature type="domain" description="PhoU" evidence="8">
    <location>
        <begin position="17"/>
        <end position="105"/>
    </location>
</feature>
<keyword evidence="10" id="KW-1185">Reference proteome</keyword>
<evidence type="ECO:0000256" key="4">
    <source>
        <dbReference type="ARBA" id="ARBA00022448"/>
    </source>
</evidence>
<evidence type="ECO:0000256" key="6">
    <source>
        <dbReference type="ARBA" id="ARBA00022592"/>
    </source>
</evidence>
<dbReference type="Pfam" id="PF01895">
    <property type="entry name" value="PhoU"/>
    <property type="match status" value="2"/>
</dbReference>
<dbReference type="PANTHER" id="PTHR42930">
    <property type="entry name" value="PHOSPHATE-SPECIFIC TRANSPORT SYSTEM ACCESSORY PROTEIN PHOU"/>
    <property type="match status" value="1"/>
</dbReference>
<evidence type="ECO:0000256" key="5">
    <source>
        <dbReference type="ARBA" id="ARBA00022490"/>
    </source>
</evidence>
<evidence type="ECO:0000256" key="2">
    <source>
        <dbReference type="ARBA" id="ARBA00008107"/>
    </source>
</evidence>
<dbReference type="GO" id="GO:0005737">
    <property type="term" value="C:cytoplasm"/>
    <property type="evidence" value="ECO:0007669"/>
    <property type="project" value="UniProtKB-SubCell"/>
</dbReference>
<gene>
    <name evidence="9" type="ordered locus">Metig_0283</name>
</gene>
<keyword evidence="4 7" id="KW-0813">Transport</keyword>
<dbReference type="RefSeq" id="WP_013798448.1">
    <property type="nucleotide sequence ID" value="NC_015562.1"/>
</dbReference>
<accession>F6BAM5</accession>
<dbReference type="InterPro" id="IPR038078">
    <property type="entry name" value="PhoU-like_sf"/>
</dbReference>
<comment type="subunit">
    <text evidence="3 7">Homodimer.</text>
</comment>
<organism evidence="10">
    <name type="scientific">Methanotorris igneus (strain DSM 5666 / JCM 11834 / Kol 5)</name>
    <dbReference type="NCBI Taxonomy" id="880724"/>
    <lineage>
        <taxon>Archaea</taxon>
        <taxon>Methanobacteriati</taxon>
        <taxon>Methanobacteriota</taxon>
        <taxon>Methanomada group</taxon>
        <taxon>Methanococci</taxon>
        <taxon>Methanococcales</taxon>
        <taxon>Methanocaldococcaceae</taxon>
        <taxon>Methanotorris</taxon>
    </lineage>
</organism>
<keyword evidence="6 7" id="KW-0592">Phosphate transport</keyword>
<keyword evidence="5 7" id="KW-0963">Cytoplasm</keyword>
<dbReference type="InterPro" id="IPR028366">
    <property type="entry name" value="PhoU"/>
</dbReference>
<feature type="domain" description="PhoU" evidence="8">
    <location>
        <begin position="120"/>
        <end position="204"/>
    </location>
</feature>